<dbReference type="EMBL" id="BKCJ010002835">
    <property type="protein sequence ID" value="GEU51230.1"/>
    <property type="molecule type" value="Genomic_DNA"/>
</dbReference>
<evidence type="ECO:0000313" key="2">
    <source>
        <dbReference type="EMBL" id="GEU51230.1"/>
    </source>
</evidence>
<organism evidence="2">
    <name type="scientific">Tanacetum cinerariifolium</name>
    <name type="common">Dalmatian daisy</name>
    <name type="synonym">Chrysanthemum cinerariifolium</name>
    <dbReference type="NCBI Taxonomy" id="118510"/>
    <lineage>
        <taxon>Eukaryota</taxon>
        <taxon>Viridiplantae</taxon>
        <taxon>Streptophyta</taxon>
        <taxon>Embryophyta</taxon>
        <taxon>Tracheophyta</taxon>
        <taxon>Spermatophyta</taxon>
        <taxon>Magnoliopsida</taxon>
        <taxon>eudicotyledons</taxon>
        <taxon>Gunneridae</taxon>
        <taxon>Pentapetalae</taxon>
        <taxon>asterids</taxon>
        <taxon>campanulids</taxon>
        <taxon>Asterales</taxon>
        <taxon>Asteraceae</taxon>
        <taxon>Asteroideae</taxon>
        <taxon>Anthemideae</taxon>
        <taxon>Anthemidinae</taxon>
        <taxon>Tanacetum</taxon>
    </lineage>
</organism>
<reference evidence="2" key="1">
    <citation type="journal article" date="2019" name="Sci. Rep.">
        <title>Draft genome of Tanacetum cinerariifolium, the natural source of mosquito coil.</title>
        <authorList>
            <person name="Yamashiro T."/>
            <person name="Shiraishi A."/>
            <person name="Satake H."/>
            <person name="Nakayama K."/>
        </authorList>
    </citation>
    <scope>NUCLEOTIDE SEQUENCE</scope>
</reference>
<evidence type="ECO:0000256" key="1">
    <source>
        <dbReference type="SAM" id="MobiDB-lite"/>
    </source>
</evidence>
<protein>
    <submittedName>
        <fullName evidence="2">Uncharacterized protein</fullName>
    </submittedName>
</protein>
<dbReference type="AlphaFoldDB" id="A0A6L2KR22"/>
<accession>A0A6L2KR22</accession>
<name>A0A6L2KR22_TANCI</name>
<gene>
    <name evidence="2" type="ORF">Tci_023208</name>
</gene>
<comment type="caution">
    <text evidence="2">The sequence shown here is derived from an EMBL/GenBank/DDBJ whole genome shotgun (WGS) entry which is preliminary data.</text>
</comment>
<sequence length="107" mass="12245">MEIKAGLREHLARMERHDKIPIGDRGRFIPIPFNPPLPLTRASDITPDKVLTSFRRFSGTIEPKRALADFQYLGSGLRTWRVRSKGPRSEKTSASFEPEWEKVVDPS</sequence>
<proteinExistence type="predicted"/>
<feature type="region of interest" description="Disordered" evidence="1">
    <location>
        <begin position="84"/>
        <end position="107"/>
    </location>
</feature>